<feature type="signal peptide" evidence="8">
    <location>
        <begin position="1"/>
        <end position="24"/>
    </location>
</feature>
<name>A0ABN6CYP4_9GAMM</name>
<keyword evidence="10" id="KW-1185">Reference proteome</keyword>
<keyword evidence="9" id="KW-0282">Flagellum</keyword>
<keyword evidence="8" id="KW-0732">Signal</keyword>
<evidence type="ECO:0000313" key="10">
    <source>
        <dbReference type="Proteomes" id="UP001054820"/>
    </source>
</evidence>
<organism evidence="9 10">
    <name type="scientific">Thiomicrorhabdus immobilis</name>
    <dbReference type="NCBI Taxonomy" id="2791037"/>
    <lineage>
        <taxon>Bacteria</taxon>
        <taxon>Pseudomonadati</taxon>
        <taxon>Pseudomonadota</taxon>
        <taxon>Gammaproteobacteria</taxon>
        <taxon>Thiotrichales</taxon>
        <taxon>Piscirickettsiaceae</taxon>
        <taxon>Thiomicrorhabdus</taxon>
    </lineage>
</organism>
<evidence type="ECO:0000256" key="2">
    <source>
        <dbReference type="ARBA" id="ARBA00022692"/>
    </source>
</evidence>
<dbReference type="Pfam" id="PF04347">
    <property type="entry name" value="FliO"/>
    <property type="match status" value="1"/>
</dbReference>
<keyword evidence="5 7" id="KW-0975">Bacterial flagellum</keyword>
<proteinExistence type="inferred from homology"/>
<comment type="similarity">
    <text evidence="6 7">Belongs to the FliO/MopB family.</text>
</comment>
<evidence type="ECO:0000256" key="1">
    <source>
        <dbReference type="ARBA" id="ARBA00022475"/>
    </source>
</evidence>
<keyword evidence="3 7" id="KW-1133">Transmembrane helix</keyword>
<evidence type="ECO:0000256" key="4">
    <source>
        <dbReference type="ARBA" id="ARBA00023136"/>
    </source>
</evidence>
<keyword evidence="2 7" id="KW-0812">Transmembrane</keyword>
<evidence type="ECO:0000313" key="9">
    <source>
        <dbReference type="EMBL" id="BCN93000.1"/>
    </source>
</evidence>
<dbReference type="NCBIfam" id="TIGR03500">
    <property type="entry name" value="FliO_TIGR"/>
    <property type="match status" value="1"/>
</dbReference>
<reference evidence="9" key="1">
    <citation type="journal article" date="2022" name="Arch. Microbiol.">
        <title>Thiomicrorhabdus immobilis sp. nov., a mesophilic sulfur-oxidizing bacterium isolated from sediment of a brackish lake in northern Japan.</title>
        <authorList>
            <person name="Kojima H."/>
            <person name="Mochizuki J."/>
            <person name="Kanda M."/>
            <person name="Watanabe T."/>
            <person name="Fukui M."/>
        </authorList>
    </citation>
    <scope>NUCLEOTIDE SEQUENCE</scope>
    <source>
        <strain evidence="9">Am19</strain>
    </source>
</reference>
<evidence type="ECO:0000256" key="7">
    <source>
        <dbReference type="RuleBase" id="RU362064"/>
    </source>
</evidence>
<evidence type="ECO:0000256" key="5">
    <source>
        <dbReference type="ARBA" id="ARBA00023143"/>
    </source>
</evidence>
<dbReference type="InterPro" id="IPR052205">
    <property type="entry name" value="FliO/MopB"/>
</dbReference>
<evidence type="ECO:0000256" key="3">
    <source>
        <dbReference type="ARBA" id="ARBA00022989"/>
    </source>
</evidence>
<dbReference type="Proteomes" id="UP001054820">
    <property type="component" value="Chromosome"/>
</dbReference>
<accession>A0ABN6CYP4</accession>
<feature type="chain" id="PRO_5046380572" description="Flagellar protein" evidence="8">
    <location>
        <begin position="25"/>
        <end position="154"/>
    </location>
</feature>
<gene>
    <name evidence="9" type="ORF">THMIRHAM_07850</name>
</gene>
<feature type="transmembrane region" description="Helical" evidence="7">
    <location>
        <begin position="42"/>
        <end position="64"/>
    </location>
</feature>
<dbReference type="EMBL" id="AP024202">
    <property type="protein sequence ID" value="BCN93000.1"/>
    <property type="molecule type" value="Genomic_DNA"/>
</dbReference>
<dbReference type="RefSeq" id="WP_237263803.1">
    <property type="nucleotide sequence ID" value="NZ_AP024202.1"/>
</dbReference>
<keyword evidence="9" id="KW-0966">Cell projection</keyword>
<keyword evidence="9" id="KW-0969">Cilium</keyword>
<comment type="subcellular location">
    <subcellularLocation>
        <location evidence="7">Cell membrane</location>
    </subcellularLocation>
    <subcellularLocation>
        <location evidence="7">Bacterial flagellum basal body</location>
    </subcellularLocation>
</comment>
<evidence type="ECO:0000256" key="6">
    <source>
        <dbReference type="ARBA" id="ARBA00037937"/>
    </source>
</evidence>
<keyword evidence="1 7" id="KW-1003">Cell membrane</keyword>
<keyword evidence="4 7" id="KW-0472">Membrane</keyword>
<sequence length="154" mass="17244">MPMKYFNQAWLSFVLTFYSLSAAAETKASTSIGEGVTQPSEYFGQIVFSLVLVLLIIFISAWLLRRYGRFPGVAEGNLKVLGALSVGQRERILLLQVGSEQILVGVTSSRISRLHQLEVPVEVKDNVPVSSQFSQRLQEALKPKENKPHDREDH</sequence>
<protein>
    <recommendedName>
        <fullName evidence="7">Flagellar protein</fullName>
    </recommendedName>
</protein>
<dbReference type="InterPro" id="IPR022781">
    <property type="entry name" value="Flagellar_biosynth_FliO"/>
</dbReference>
<dbReference type="PANTHER" id="PTHR38766">
    <property type="entry name" value="FLAGELLAR PROTEIN FLIO"/>
    <property type="match status" value="1"/>
</dbReference>
<evidence type="ECO:0000256" key="8">
    <source>
        <dbReference type="SAM" id="SignalP"/>
    </source>
</evidence>
<dbReference type="PANTHER" id="PTHR38766:SF1">
    <property type="entry name" value="FLAGELLAR PROTEIN FLIO"/>
    <property type="match status" value="1"/>
</dbReference>